<organism evidence="2 3">
    <name type="scientific">Hohenbuehelia grisea</name>
    <dbReference type="NCBI Taxonomy" id="104357"/>
    <lineage>
        <taxon>Eukaryota</taxon>
        <taxon>Fungi</taxon>
        <taxon>Dikarya</taxon>
        <taxon>Basidiomycota</taxon>
        <taxon>Agaricomycotina</taxon>
        <taxon>Agaricomycetes</taxon>
        <taxon>Agaricomycetidae</taxon>
        <taxon>Agaricales</taxon>
        <taxon>Pleurotineae</taxon>
        <taxon>Pleurotaceae</taxon>
        <taxon>Hohenbuehelia</taxon>
    </lineage>
</organism>
<gene>
    <name evidence="2" type="ORF">HGRIS_009053</name>
</gene>
<feature type="transmembrane region" description="Helical" evidence="1">
    <location>
        <begin position="12"/>
        <end position="34"/>
    </location>
</feature>
<keyword evidence="1" id="KW-1133">Transmembrane helix</keyword>
<dbReference type="Proteomes" id="UP001556367">
    <property type="component" value="Unassembled WGS sequence"/>
</dbReference>
<evidence type="ECO:0000313" key="3">
    <source>
        <dbReference type="Proteomes" id="UP001556367"/>
    </source>
</evidence>
<protein>
    <submittedName>
        <fullName evidence="2">Uncharacterized protein</fullName>
    </submittedName>
</protein>
<feature type="transmembrane region" description="Helical" evidence="1">
    <location>
        <begin position="89"/>
        <end position="111"/>
    </location>
</feature>
<feature type="transmembrane region" description="Helical" evidence="1">
    <location>
        <begin position="55"/>
        <end position="77"/>
    </location>
</feature>
<keyword evidence="1" id="KW-0812">Transmembrane</keyword>
<evidence type="ECO:0000256" key="1">
    <source>
        <dbReference type="SAM" id="Phobius"/>
    </source>
</evidence>
<sequence length="162" mass="17563">MAVPHAAELAQASIAFAVTNTIMCTCLFSGRLWYMQRRISKLMGTHGLTKAGRSYHGIALVFIESGALYTIAIILSVVLREAKNEGLPIVMNMTIPIIGILPTLIIVFAHLNMIPGTRTQEDYAATLPDLHANDLRSISPRSAITQNTGSRGISCLDVAVRE</sequence>
<accession>A0ABR3J028</accession>
<keyword evidence="3" id="KW-1185">Reference proteome</keyword>
<evidence type="ECO:0000313" key="2">
    <source>
        <dbReference type="EMBL" id="KAL0948948.1"/>
    </source>
</evidence>
<name>A0ABR3J028_9AGAR</name>
<dbReference type="EMBL" id="JASNQZ010000012">
    <property type="protein sequence ID" value="KAL0948948.1"/>
    <property type="molecule type" value="Genomic_DNA"/>
</dbReference>
<reference evidence="3" key="1">
    <citation type="submission" date="2024-06" db="EMBL/GenBank/DDBJ databases">
        <title>Multi-omics analyses provide insights into the biosynthesis of the anticancer antibiotic pleurotin in Hohenbuehelia grisea.</title>
        <authorList>
            <person name="Weaver J.A."/>
            <person name="Alberti F."/>
        </authorList>
    </citation>
    <scope>NUCLEOTIDE SEQUENCE [LARGE SCALE GENOMIC DNA]</scope>
    <source>
        <strain evidence="3">T-177</strain>
    </source>
</reference>
<proteinExistence type="predicted"/>
<keyword evidence="1" id="KW-0472">Membrane</keyword>
<comment type="caution">
    <text evidence="2">The sequence shown here is derived from an EMBL/GenBank/DDBJ whole genome shotgun (WGS) entry which is preliminary data.</text>
</comment>